<dbReference type="SUPFAM" id="SSF50978">
    <property type="entry name" value="WD40 repeat-like"/>
    <property type="match status" value="1"/>
</dbReference>
<dbReference type="AlphaFoldDB" id="A0AAN8ETW6"/>
<keyword evidence="2" id="KW-0963">Cytoplasm</keyword>
<name>A0AAN8ETW6_9EURO</name>
<dbReference type="GO" id="GO:0005737">
    <property type="term" value="C:cytoplasm"/>
    <property type="evidence" value="ECO:0007669"/>
    <property type="project" value="UniProtKB-SubCell"/>
</dbReference>
<proteinExistence type="inferred from homology"/>
<dbReference type="InterPro" id="IPR051980">
    <property type="entry name" value="WD_repeat_MORG1"/>
</dbReference>
<accession>A0AAN8ETW6</accession>
<feature type="repeat" description="WD" evidence="4">
    <location>
        <begin position="14"/>
        <end position="45"/>
    </location>
</feature>
<dbReference type="SMART" id="SM00320">
    <property type="entry name" value="WD40"/>
    <property type="match status" value="6"/>
</dbReference>
<evidence type="ECO:0000256" key="5">
    <source>
        <dbReference type="SAM" id="MobiDB-lite"/>
    </source>
</evidence>
<dbReference type="PROSITE" id="PS50082">
    <property type="entry name" value="WD_REPEATS_2"/>
    <property type="match status" value="2"/>
</dbReference>
<dbReference type="Pfam" id="PF00400">
    <property type="entry name" value="WD40"/>
    <property type="match status" value="4"/>
</dbReference>
<keyword evidence="7" id="KW-1185">Reference proteome</keyword>
<comment type="subcellular location">
    <subcellularLocation>
        <location evidence="1">Cytoplasm</location>
    </subcellularLocation>
</comment>
<evidence type="ECO:0000313" key="7">
    <source>
        <dbReference type="Proteomes" id="UP001316803"/>
    </source>
</evidence>
<dbReference type="InterPro" id="IPR015943">
    <property type="entry name" value="WD40/YVTN_repeat-like_dom_sf"/>
</dbReference>
<dbReference type="InterPro" id="IPR001680">
    <property type="entry name" value="WD40_rpt"/>
</dbReference>
<organism evidence="6 7">
    <name type="scientific">Knufia fluminis</name>
    <dbReference type="NCBI Taxonomy" id="191047"/>
    <lineage>
        <taxon>Eukaryota</taxon>
        <taxon>Fungi</taxon>
        <taxon>Dikarya</taxon>
        <taxon>Ascomycota</taxon>
        <taxon>Pezizomycotina</taxon>
        <taxon>Eurotiomycetes</taxon>
        <taxon>Chaetothyriomycetidae</taxon>
        <taxon>Chaetothyriales</taxon>
        <taxon>Trichomeriaceae</taxon>
        <taxon>Knufia</taxon>
    </lineage>
</organism>
<comment type="similarity">
    <text evidence="3">Belongs to the WD repeat MORG1 family.</text>
</comment>
<dbReference type="InterPro" id="IPR036322">
    <property type="entry name" value="WD40_repeat_dom_sf"/>
</dbReference>
<comment type="caution">
    <text evidence="6">The sequence shown here is derived from an EMBL/GenBank/DDBJ whole genome shotgun (WGS) entry which is preliminary data.</text>
</comment>
<dbReference type="GO" id="GO:0000398">
    <property type="term" value="P:mRNA splicing, via spliceosome"/>
    <property type="evidence" value="ECO:0007669"/>
    <property type="project" value="TreeGrafter"/>
</dbReference>
<sequence length="338" mass="36353">MAPAALPTTLLHTIKTHTAPINCLSFSSSGGTYIISGSSDRQIHLSRTEPSSQSQSQPSPTTTTTTTKPIQKYTSHGYAVLDISVTQDNTKFASASGDRSGPFLWDINTSDSTIRRFGGNSPSPHTSRITCLKFTAEDNLLVSGSDDRSVRLWDCKSRDGRPLMVLEDAKDGVSALVCWDKEVIVGSTDGRVRGYDIRMGRCVSDVMPGPVTSLSLSRDGRTSLVGCLDGRLRLMDRENGGCLRAFPPEGKMGEGGGYRNESLRLQSALAVNDSVVISGSESDGWVRGWNVVSGKQIANVEVSEKVVSVVKWREGSEVESRRGVWAAAGADGMVRIYG</sequence>
<dbReference type="PANTHER" id="PTHR22842">
    <property type="entry name" value="WD40 REPEAT PROTEIN"/>
    <property type="match status" value="1"/>
</dbReference>
<evidence type="ECO:0000256" key="3">
    <source>
        <dbReference type="ARBA" id="ARBA00038145"/>
    </source>
</evidence>
<dbReference type="GO" id="GO:0071013">
    <property type="term" value="C:catalytic step 2 spliceosome"/>
    <property type="evidence" value="ECO:0007669"/>
    <property type="project" value="TreeGrafter"/>
</dbReference>
<keyword evidence="4" id="KW-0853">WD repeat</keyword>
<dbReference type="PROSITE" id="PS50294">
    <property type="entry name" value="WD_REPEATS_REGION"/>
    <property type="match status" value="1"/>
</dbReference>
<dbReference type="Gene3D" id="2.130.10.10">
    <property type="entry name" value="YVTN repeat-like/Quinoprotein amine dehydrogenase"/>
    <property type="match status" value="1"/>
</dbReference>
<dbReference type="PANTHER" id="PTHR22842:SF3">
    <property type="entry name" value="WD REPEAT DOMAIN-CONTAINING PROTEIN 83"/>
    <property type="match status" value="1"/>
</dbReference>
<feature type="repeat" description="WD" evidence="4">
    <location>
        <begin position="122"/>
        <end position="154"/>
    </location>
</feature>
<evidence type="ECO:0000256" key="2">
    <source>
        <dbReference type="ARBA" id="ARBA00022490"/>
    </source>
</evidence>
<evidence type="ECO:0000256" key="1">
    <source>
        <dbReference type="ARBA" id="ARBA00004496"/>
    </source>
</evidence>
<feature type="compositionally biased region" description="Low complexity" evidence="5">
    <location>
        <begin position="50"/>
        <end position="67"/>
    </location>
</feature>
<dbReference type="EMBL" id="JAKLMC020000011">
    <property type="protein sequence ID" value="KAK5953611.1"/>
    <property type="molecule type" value="Genomic_DNA"/>
</dbReference>
<reference evidence="6 7" key="1">
    <citation type="submission" date="2022-12" db="EMBL/GenBank/DDBJ databases">
        <title>Genomic features and morphological characterization of a novel Knufia sp. strain isolated from spacecraft assembly facility.</title>
        <authorList>
            <person name="Teixeira M."/>
            <person name="Chander A.M."/>
            <person name="Stajich J.E."/>
            <person name="Venkateswaran K."/>
        </authorList>
    </citation>
    <scope>NUCLEOTIDE SEQUENCE [LARGE SCALE GENOMIC DNA]</scope>
    <source>
        <strain evidence="6 7">FJI-L2-BK-P2</strain>
    </source>
</reference>
<protein>
    <submittedName>
        <fullName evidence="6">Uncharacterized protein</fullName>
    </submittedName>
</protein>
<evidence type="ECO:0000313" key="6">
    <source>
        <dbReference type="EMBL" id="KAK5953611.1"/>
    </source>
</evidence>
<evidence type="ECO:0000256" key="4">
    <source>
        <dbReference type="PROSITE-ProRule" id="PRU00221"/>
    </source>
</evidence>
<dbReference type="Proteomes" id="UP001316803">
    <property type="component" value="Unassembled WGS sequence"/>
</dbReference>
<gene>
    <name evidence="6" type="ORF">OHC33_005555</name>
</gene>
<feature type="region of interest" description="Disordered" evidence="5">
    <location>
        <begin position="39"/>
        <end position="69"/>
    </location>
</feature>